<sequence>MAPPQTRSDEDPVVSVVIPYSPEHTPKSMLREAEESARNQTIPVDIVTVADKNQRGPAWARNEGLNRAETRYVAFLDADDLWTTDKLERQLDRMAATGAGLCVEGTSRTTEDFVRDVFSGRLDSLTSSILVDTDQVTVTFEESLSRREDHLLLLEAATQGGVCFCPNLVDVRKHEGGLSAKTSRKLHFDSNVQFAELATERVPQTEQHLDVFYGSLHYGQGRRRHFDGQYRAAVDSFRTSLAFDVRLKTVAALLLSTTRLLTDRR</sequence>
<proteinExistence type="predicted"/>
<dbReference type="Pfam" id="PF00535">
    <property type="entry name" value="Glycos_transf_2"/>
    <property type="match status" value="1"/>
</dbReference>
<gene>
    <name evidence="2" type="ORF">GQS65_08015</name>
</gene>
<protein>
    <submittedName>
        <fullName evidence="2">Glycosyltransferase</fullName>
    </submittedName>
</protein>
<feature type="domain" description="Glycosyltransferase 2-like" evidence="1">
    <location>
        <begin position="51"/>
        <end position="103"/>
    </location>
</feature>
<comment type="caution">
    <text evidence="2">The sequence shown here is derived from an EMBL/GenBank/DDBJ whole genome shotgun (WGS) entry which is preliminary data.</text>
</comment>
<evidence type="ECO:0000259" key="1">
    <source>
        <dbReference type="Pfam" id="PF00535"/>
    </source>
</evidence>
<dbReference type="Proteomes" id="UP000451471">
    <property type="component" value="Unassembled WGS sequence"/>
</dbReference>
<dbReference type="InterPro" id="IPR029044">
    <property type="entry name" value="Nucleotide-diphossugar_trans"/>
</dbReference>
<dbReference type="PANTHER" id="PTHR22916">
    <property type="entry name" value="GLYCOSYLTRANSFERASE"/>
    <property type="match status" value="1"/>
</dbReference>
<dbReference type="InterPro" id="IPR001173">
    <property type="entry name" value="Glyco_trans_2-like"/>
</dbReference>
<evidence type="ECO:0000313" key="2">
    <source>
        <dbReference type="EMBL" id="MWG34434.1"/>
    </source>
</evidence>
<reference evidence="2 3" key="1">
    <citation type="submission" date="2019-12" db="EMBL/GenBank/DDBJ databases">
        <title>Halocatena pleomorpha gen. nov. sp. nov., an extremely halophilic archaeon of family Halobacteriaceae isolated from saltpan soil.</title>
        <authorList>
            <person name="Pal Y."/>
            <person name="Verma A."/>
            <person name="Krishnamurthi S."/>
            <person name="Kumar P."/>
        </authorList>
    </citation>
    <scope>NUCLEOTIDE SEQUENCE [LARGE SCALE GENOMIC DNA]</scope>
    <source>
        <strain evidence="2 3">JCM 16495</strain>
    </source>
</reference>
<dbReference type="PANTHER" id="PTHR22916:SF3">
    <property type="entry name" value="UDP-GLCNAC:BETAGAL BETA-1,3-N-ACETYLGLUCOSAMINYLTRANSFERASE-LIKE PROTEIN 1"/>
    <property type="match status" value="1"/>
</dbReference>
<dbReference type="Gene3D" id="3.90.550.10">
    <property type="entry name" value="Spore Coat Polysaccharide Biosynthesis Protein SpsA, Chain A"/>
    <property type="match status" value="1"/>
</dbReference>
<dbReference type="EMBL" id="WSZK01000015">
    <property type="protein sequence ID" value="MWG34434.1"/>
    <property type="molecule type" value="Genomic_DNA"/>
</dbReference>
<dbReference type="CDD" id="cd00761">
    <property type="entry name" value="Glyco_tranf_GTA_type"/>
    <property type="match status" value="1"/>
</dbReference>
<dbReference type="SUPFAM" id="SSF53448">
    <property type="entry name" value="Nucleotide-diphospho-sugar transferases"/>
    <property type="match status" value="1"/>
</dbReference>
<evidence type="ECO:0000313" key="3">
    <source>
        <dbReference type="Proteomes" id="UP000451471"/>
    </source>
</evidence>
<dbReference type="GO" id="GO:0016758">
    <property type="term" value="F:hexosyltransferase activity"/>
    <property type="evidence" value="ECO:0007669"/>
    <property type="project" value="UniProtKB-ARBA"/>
</dbReference>
<dbReference type="OrthoDB" id="46222at2157"/>
<dbReference type="AlphaFoldDB" id="A0A6B0GI65"/>
<keyword evidence="2" id="KW-0808">Transferase</keyword>
<keyword evidence="3" id="KW-1185">Reference proteome</keyword>
<organism evidence="2 3">
    <name type="scientific">Halomarina oriensis</name>
    <dbReference type="NCBI Taxonomy" id="671145"/>
    <lineage>
        <taxon>Archaea</taxon>
        <taxon>Methanobacteriati</taxon>
        <taxon>Methanobacteriota</taxon>
        <taxon>Stenosarchaea group</taxon>
        <taxon>Halobacteria</taxon>
        <taxon>Halobacteriales</taxon>
        <taxon>Natronomonadaceae</taxon>
        <taxon>Halomarina</taxon>
    </lineage>
</organism>
<dbReference type="RefSeq" id="WP_158204117.1">
    <property type="nucleotide sequence ID" value="NZ_WSZK01000015.1"/>
</dbReference>
<accession>A0A6B0GI65</accession>
<name>A0A6B0GI65_9EURY</name>